<name>A0AAD4HCB0_9AGAM</name>
<dbReference type="AlphaFoldDB" id="A0AAD4HCB0"/>
<dbReference type="Proteomes" id="UP001195769">
    <property type="component" value="Unassembled WGS sequence"/>
</dbReference>
<gene>
    <name evidence="1" type="ORF">F5891DRAFT_966965</name>
</gene>
<organism evidence="1 2">
    <name type="scientific">Suillus fuscotomentosus</name>
    <dbReference type="NCBI Taxonomy" id="1912939"/>
    <lineage>
        <taxon>Eukaryota</taxon>
        <taxon>Fungi</taxon>
        <taxon>Dikarya</taxon>
        <taxon>Basidiomycota</taxon>
        <taxon>Agaricomycotina</taxon>
        <taxon>Agaricomycetes</taxon>
        <taxon>Agaricomycetidae</taxon>
        <taxon>Boletales</taxon>
        <taxon>Suillineae</taxon>
        <taxon>Suillaceae</taxon>
        <taxon>Suillus</taxon>
    </lineage>
</organism>
<evidence type="ECO:0000313" key="2">
    <source>
        <dbReference type="Proteomes" id="UP001195769"/>
    </source>
</evidence>
<comment type="caution">
    <text evidence="1">The sequence shown here is derived from an EMBL/GenBank/DDBJ whole genome shotgun (WGS) entry which is preliminary data.</text>
</comment>
<dbReference type="EMBL" id="JABBWK010000203">
    <property type="protein sequence ID" value="KAG1887499.1"/>
    <property type="molecule type" value="Genomic_DNA"/>
</dbReference>
<accession>A0AAD4HCB0</accession>
<keyword evidence="2" id="KW-1185">Reference proteome</keyword>
<proteinExistence type="predicted"/>
<evidence type="ECO:0008006" key="3">
    <source>
        <dbReference type="Google" id="ProtNLM"/>
    </source>
</evidence>
<feature type="non-terminal residue" evidence="1">
    <location>
        <position position="1"/>
    </location>
</feature>
<evidence type="ECO:0000313" key="1">
    <source>
        <dbReference type="EMBL" id="KAG1887499.1"/>
    </source>
</evidence>
<protein>
    <recommendedName>
        <fullName evidence="3">ATP-dependent DNA helicase</fullName>
    </recommendedName>
</protein>
<dbReference type="GeneID" id="64670547"/>
<dbReference type="RefSeq" id="XP_041216903.1">
    <property type="nucleotide sequence ID" value="XM_041376249.1"/>
</dbReference>
<sequence length="73" mass="8148">FGGVTVIFSGDFYQFPPVGGTALYTPISLYAGQNDAEIHKRLSQLAWKLINTVVNLMEQQHMKDDLEYGEAVN</sequence>
<reference evidence="1" key="1">
    <citation type="journal article" date="2020" name="New Phytol.">
        <title>Comparative genomics reveals dynamic genome evolution in host specialist ectomycorrhizal fungi.</title>
        <authorList>
            <person name="Lofgren L.A."/>
            <person name="Nguyen N.H."/>
            <person name="Vilgalys R."/>
            <person name="Ruytinx J."/>
            <person name="Liao H.L."/>
            <person name="Branco S."/>
            <person name="Kuo A."/>
            <person name="LaButti K."/>
            <person name="Lipzen A."/>
            <person name="Andreopoulos W."/>
            <person name="Pangilinan J."/>
            <person name="Riley R."/>
            <person name="Hundley H."/>
            <person name="Na H."/>
            <person name="Barry K."/>
            <person name="Grigoriev I.V."/>
            <person name="Stajich J.E."/>
            <person name="Kennedy P.G."/>
        </authorList>
    </citation>
    <scope>NUCLEOTIDE SEQUENCE</scope>
    <source>
        <strain evidence="1">FC203</strain>
    </source>
</reference>